<accession>A0ABV6W3B1</accession>
<sequence>MRLVRLGTVLNNSGVPLGPLGAVDIEGHTAVAGRGVLHGQGNCRALESGSRKVRVQLAGAQLCGACAWPLEEDHPLSGFAVAVTRLETPAVAPDSAAAPDPMAQPAVPAVRAPGVRAWRRAQTAVLLGYAAVREFSWLEQWAQPRLVAMADVAERARRAVVPLVDPGDLIAAACVASMEPGHVGAVLPQSSATWGLDGEALLRQAWAQWHAECVSGTMSVAMSLPGARSAVYAAFGRRRKGRDEALDSVQHLITPLIEQARQCAEAQRALPGRRCELAIPPLESGAWPTVQGDPLTPWQAGVLAVHQADVDWQTGRAVLLAPAPVVDRLAAG</sequence>
<protein>
    <recommendedName>
        <fullName evidence="3">DUF2797 domain-containing protein</fullName>
    </recommendedName>
</protein>
<gene>
    <name evidence="1" type="ORF">ACEZDE_28150</name>
</gene>
<comment type="caution">
    <text evidence="1">The sequence shown here is derived from an EMBL/GenBank/DDBJ whole genome shotgun (WGS) entry which is preliminary data.</text>
</comment>
<organism evidence="1 2">
    <name type="scientific">Streptacidiphilus cavernicola</name>
    <dbReference type="NCBI Taxonomy" id="3342716"/>
    <lineage>
        <taxon>Bacteria</taxon>
        <taxon>Bacillati</taxon>
        <taxon>Actinomycetota</taxon>
        <taxon>Actinomycetes</taxon>
        <taxon>Kitasatosporales</taxon>
        <taxon>Streptomycetaceae</taxon>
        <taxon>Streptacidiphilus</taxon>
    </lineage>
</organism>
<reference evidence="1 2" key="1">
    <citation type="submission" date="2024-09" db="EMBL/GenBank/DDBJ databases">
        <authorList>
            <person name="Lee S.D."/>
        </authorList>
    </citation>
    <scope>NUCLEOTIDE SEQUENCE [LARGE SCALE GENOMIC DNA]</scope>
    <source>
        <strain evidence="1 2">N8-3</strain>
    </source>
</reference>
<dbReference type="RefSeq" id="WP_380541816.1">
    <property type="nucleotide sequence ID" value="NZ_JBHFAB010000027.1"/>
</dbReference>
<evidence type="ECO:0000313" key="2">
    <source>
        <dbReference type="Proteomes" id="UP001592531"/>
    </source>
</evidence>
<dbReference type="EMBL" id="JBHFAB010000027">
    <property type="protein sequence ID" value="MFC1420483.1"/>
    <property type="molecule type" value="Genomic_DNA"/>
</dbReference>
<keyword evidence="2" id="KW-1185">Reference proteome</keyword>
<evidence type="ECO:0000313" key="1">
    <source>
        <dbReference type="EMBL" id="MFC1420483.1"/>
    </source>
</evidence>
<name>A0ABV6W3B1_9ACTN</name>
<evidence type="ECO:0008006" key="3">
    <source>
        <dbReference type="Google" id="ProtNLM"/>
    </source>
</evidence>
<proteinExistence type="predicted"/>
<dbReference type="Proteomes" id="UP001592531">
    <property type="component" value="Unassembled WGS sequence"/>
</dbReference>